<dbReference type="SUPFAM" id="SSF55729">
    <property type="entry name" value="Acyl-CoA N-acyltransferases (Nat)"/>
    <property type="match status" value="1"/>
</dbReference>
<accession>A0ABR2UQ52</accession>
<comment type="caution">
    <text evidence="2">The sequence shown here is derived from an EMBL/GenBank/DDBJ whole genome shotgun (WGS) entry which is preliminary data.</text>
</comment>
<evidence type="ECO:0000259" key="1">
    <source>
        <dbReference type="PROSITE" id="PS51186"/>
    </source>
</evidence>
<evidence type="ECO:0000313" key="2">
    <source>
        <dbReference type="EMBL" id="KAK9416664.1"/>
    </source>
</evidence>
<reference evidence="2 3" key="1">
    <citation type="journal article" date="2024" name="J. Plant Pathol.">
        <title>Sequence and assembly of the genome of Seiridium unicorne, isolate CBS 538.82, causal agent of cypress canker disease.</title>
        <authorList>
            <person name="Scali E."/>
            <person name="Rocca G.D."/>
            <person name="Danti R."/>
            <person name="Garbelotto M."/>
            <person name="Barberini S."/>
            <person name="Baroncelli R."/>
            <person name="Emiliani G."/>
        </authorList>
    </citation>
    <scope>NUCLEOTIDE SEQUENCE [LARGE SCALE GENOMIC DNA]</scope>
    <source>
        <strain evidence="2 3">BM-138-508</strain>
    </source>
</reference>
<protein>
    <submittedName>
        <fullName evidence="2">N-acetyltransferase domain-containing protein</fullName>
    </submittedName>
</protein>
<gene>
    <name evidence="2" type="ORF">SUNI508_09574</name>
</gene>
<dbReference type="EMBL" id="JARVKF010000405">
    <property type="protein sequence ID" value="KAK9416664.1"/>
    <property type="molecule type" value="Genomic_DNA"/>
</dbReference>
<dbReference type="PROSITE" id="PS51186">
    <property type="entry name" value="GNAT"/>
    <property type="match status" value="1"/>
</dbReference>
<dbReference type="InterPro" id="IPR000182">
    <property type="entry name" value="GNAT_dom"/>
</dbReference>
<dbReference type="Gene3D" id="3.40.630.30">
    <property type="match status" value="1"/>
</dbReference>
<dbReference type="Pfam" id="PF13302">
    <property type="entry name" value="Acetyltransf_3"/>
    <property type="match status" value="1"/>
</dbReference>
<sequence length="211" mass="23548">MGTEAELAAFKSPHDVVITTQRLRLRPIYPFTDIHAIHRMRRNPNSMKYMTTGPETEEDPLKSASFDRMRIMTAPGSFSFAVELKPSGEEASGQIIGFLGLFRPPSCGYLIDEPYWGKGYATEASKGFVEKYWEHFPEGAPGLKPEERNILTAHVFEGNTASEAVLKKTGFREFGKEVEELPSGRIVRATAFKIERQEKVPIPADVAGLPT</sequence>
<proteinExistence type="predicted"/>
<feature type="domain" description="N-acetyltransferase" evidence="1">
    <location>
        <begin position="23"/>
        <end position="197"/>
    </location>
</feature>
<dbReference type="PANTHER" id="PTHR43792:SF1">
    <property type="entry name" value="N-ACETYLTRANSFERASE DOMAIN-CONTAINING PROTEIN"/>
    <property type="match status" value="1"/>
</dbReference>
<dbReference type="Proteomes" id="UP001408356">
    <property type="component" value="Unassembled WGS sequence"/>
</dbReference>
<keyword evidence="3" id="KW-1185">Reference proteome</keyword>
<dbReference type="PANTHER" id="PTHR43792">
    <property type="entry name" value="GNAT FAMILY, PUTATIVE (AFU_ORTHOLOGUE AFUA_3G00765)-RELATED-RELATED"/>
    <property type="match status" value="1"/>
</dbReference>
<dbReference type="InterPro" id="IPR051531">
    <property type="entry name" value="N-acetyltransferase"/>
</dbReference>
<name>A0ABR2UQ52_9PEZI</name>
<dbReference type="InterPro" id="IPR016181">
    <property type="entry name" value="Acyl_CoA_acyltransferase"/>
</dbReference>
<organism evidence="2 3">
    <name type="scientific">Seiridium unicorne</name>
    <dbReference type="NCBI Taxonomy" id="138068"/>
    <lineage>
        <taxon>Eukaryota</taxon>
        <taxon>Fungi</taxon>
        <taxon>Dikarya</taxon>
        <taxon>Ascomycota</taxon>
        <taxon>Pezizomycotina</taxon>
        <taxon>Sordariomycetes</taxon>
        <taxon>Xylariomycetidae</taxon>
        <taxon>Amphisphaeriales</taxon>
        <taxon>Sporocadaceae</taxon>
        <taxon>Seiridium</taxon>
    </lineage>
</organism>
<evidence type="ECO:0000313" key="3">
    <source>
        <dbReference type="Proteomes" id="UP001408356"/>
    </source>
</evidence>